<feature type="region of interest" description="Disordered" evidence="1">
    <location>
        <begin position="20"/>
        <end position="49"/>
    </location>
</feature>
<name>A0A151XAJ2_9HYME</name>
<accession>A0A151XAJ2</accession>
<protein>
    <submittedName>
        <fullName evidence="2">Uncharacterized protein</fullName>
    </submittedName>
</protein>
<dbReference type="Proteomes" id="UP000075809">
    <property type="component" value="Unassembled WGS sequence"/>
</dbReference>
<reference evidence="2 3" key="1">
    <citation type="submission" date="2015-09" db="EMBL/GenBank/DDBJ databases">
        <title>Trachymyrmex zeteki WGS genome.</title>
        <authorList>
            <person name="Nygaard S."/>
            <person name="Hu H."/>
            <person name="Boomsma J."/>
            <person name="Zhang G."/>
        </authorList>
    </citation>
    <scope>NUCLEOTIDE SEQUENCE [LARGE SCALE GENOMIC DNA]</scope>
    <source>
        <strain evidence="2">Tzet28-1</strain>
        <tissue evidence="2">Whole body</tissue>
    </source>
</reference>
<organism evidence="2 3">
    <name type="scientific">Mycetomoellerius zeteki</name>
    <dbReference type="NCBI Taxonomy" id="64791"/>
    <lineage>
        <taxon>Eukaryota</taxon>
        <taxon>Metazoa</taxon>
        <taxon>Ecdysozoa</taxon>
        <taxon>Arthropoda</taxon>
        <taxon>Hexapoda</taxon>
        <taxon>Insecta</taxon>
        <taxon>Pterygota</taxon>
        <taxon>Neoptera</taxon>
        <taxon>Endopterygota</taxon>
        <taxon>Hymenoptera</taxon>
        <taxon>Apocrita</taxon>
        <taxon>Aculeata</taxon>
        <taxon>Formicoidea</taxon>
        <taxon>Formicidae</taxon>
        <taxon>Myrmicinae</taxon>
        <taxon>Mycetomoellerius</taxon>
    </lineage>
</organism>
<sequence>MLLFVGGNRVRKGKVATLKSRETRLRKGRKRREGDEEKGEKDSQRQTENCQQTAFTIVTSKTRPYPGYTVFCLRFCYPPLSTLRTRFLTFLFQQLRRPYTGSGSTRTASKSNRNYSRFSPNPLRGTKGPATKSESCFEYFIVFHPMHPNPGDPVSALRLSRTSRTRRRKKNPPRCVFLLLRIPPSTDLLHAIQTSVIPRIFYAANVDKSLFNRYTYLTRNISYVKFRYSVANPILNHIPRQIFCFININHFASSLLLPGICKAPLATVLLAPQIFMKGWKSCSRRLDLSLSLFFGLPRDSSLPKFLDSPFRNSGTVGGDIL</sequence>
<evidence type="ECO:0000313" key="3">
    <source>
        <dbReference type="Proteomes" id="UP000075809"/>
    </source>
</evidence>
<proteinExistence type="predicted"/>
<feature type="compositionally biased region" description="Basic and acidic residues" evidence="1">
    <location>
        <begin position="32"/>
        <end position="45"/>
    </location>
</feature>
<keyword evidence="3" id="KW-1185">Reference proteome</keyword>
<dbReference type="AlphaFoldDB" id="A0A151XAJ2"/>
<feature type="region of interest" description="Disordered" evidence="1">
    <location>
        <begin position="99"/>
        <end position="130"/>
    </location>
</feature>
<gene>
    <name evidence="2" type="ORF">ALC60_03696</name>
</gene>
<dbReference type="EMBL" id="KQ982339">
    <property type="protein sequence ID" value="KYQ57377.1"/>
    <property type="molecule type" value="Genomic_DNA"/>
</dbReference>
<feature type="compositionally biased region" description="Polar residues" evidence="1">
    <location>
        <begin position="101"/>
        <end position="119"/>
    </location>
</feature>
<evidence type="ECO:0000256" key="1">
    <source>
        <dbReference type="SAM" id="MobiDB-lite"/>
    </source>
</evidence>
<evidence type="ECO:0000313" key="2">
    <source>
        <dbReference type="EMBL" id="KYQ57377.1"/>
    </source>
</evidence>